<reference evidence="1" key="2">
    <citation type="submission" date="2006-01" db="EMBL/GenBank/DDBJ databases">
        <authorList>
            <person name="Genoscope"/>
        </authorList>
    </citation>
    <scope>NUCLEOTIDE SEQUENCE</scope>
</reference>
<reference evidence="1" key="1">
    <citation type="journal article" date="2006" name="Nature">
        <title>Deciphering the evolution and metabolism of an anammox bacterium from a community genome.</title>
        <authorList>
            <person name="Strous M."/>
            <person name="Pelletier E."/>
            <person name="Mangenot S."/>
            <person name="Rattei T."/>
            <person name="Lehner A."/>
            <person name="Taylor M.W."/>
            <person name="Horn M."/>
            <person name="Daims H."/>
            <person name="Bartol-Mavel D."/>
            <person name="Wincker P."/>
            <person name="Barbe V."/>
            <person name="Fonknechten N."/>
            <person name="Vallenet D."/>
            <person name="Segurens B."/>
            <person name="Schenowitz-Truong C."/>
            <person name="Medigue C."/>
            <person name="Collingro A."/>
            <person name="Snel B."/>
            <person name="Dutilh B.E."/>
            <person name="OpDenCamp H.J.M."/>
            <person name="vanDerDrift C."/>
            <person name="Cirpus I."/>
            <person name="vanDePas-Schoonen K.T."/>
            <person name="Harhangi H.R."/>
            <person name="vanNiftrik L."/>
            <person name="Schmid M."/>
            <person name="Keltjens J."/>
            <person name="vanDeVossenberg J."/>
            <person name="Kartal B."/>
            <person name="Meier H."/>
            <person name="Frishman D."/>
            <person name="Huynen M.A."/>
            <person name="Mewes H."/>
            <person name="Weissenbach J."/>
            <person name="Jetten M.S.M."/>
            <person name="Wagner M."/>
            <person name="LePaslier D."/>
        </authorList>
    </citation>
    <scope>NUCLEOTIDE SEQUENCE</scope>
</reference>
<sequence length="59" mass="6604">MPTADCILKTVEETSKYFANKCKEITDKVLRSETYLPPCGTPQTPFPLILANISVFPEL</sequence>
<protein>
    <submittedName>
        <fullName evidence="1">Uncharacterized protein</fullName>
    </submittedName>
</protein>
<dbReference type="EMBL" id="CT573071">
    <property type="protein sequence ID" value="CAJ74694.1"/>
    <property type="molecule type" value="Genomic_DNA"/>
</dbReference>
<evidence type="ECO:0000313" key="3">
    <source>
        <dbReference type="Proteomes" id="UP000501926"/>
    </source>
</evidence>
<proteinExistence type="predicted"/>
<evidence type="ECO:0000313" key="1">
    <source>
        <dbReference type="EMBL" id="CAJ74694.1"/>
    </source>
</evidence>
<dbReference type="AlphaFoldDB" id="Q1Q3U5"/>
<accession>Q1Q3U5</accession>
<evidence type="ECO:0000313" key="2">
    <source>
        <dbReference type="EMBL" id="QII11797.1"/>
    </source>
</evidence>
<dbReference type="Proteomes" id="UP000501926">
    <property type="component" value="Chromosome"/>
</dbReference>
<name>Q1Q3U5_KUEST</name>
<gene>
    <name evidence="2" type="ORF">KsCSTR_24180</name>
    <name evidence="1" type="ORF">kuste3931</name>
</gene>
<organism evidence="1">
    <name type="scientific">Kuenenia stuttgartiensis</name>
    <dbReference type="NCBI Taxonomy" id="174633"/>
    <lineage>
        <taxon>Bacteria</taxon>
        <taxon>Pseudomonadati</taxon>
        <taxon>Planctomycetota</taxon>
        <taxon>Candidatus Brocadiia</taxon>
        <taxon>Candidatus Brocadiales</taxon>
        <taxon>Candidatus Brocadiaceae</taxon>
        <taxon>Candidatus Kuenenia</taxon>
    </lineage>
</organism>
<dbReference type="EMBL" id="CP049055">
    <property type="protein sequence ID" value="QII11797.1"/>
    <property type="molecule type" value="Genomic_DNA"/>
</dbReference>
<reference evidence="2 3" key="3">
    <citation type="submission" date="2020-02" db="EMBL/GenBank/DDBJ databases">
        <title>Newly sequenced genome of strain CSTR1 showed variability in Candidatus Kuenenia stuttgartiensis genomes.</title>
        <authorList>
            <person name="Ding C."/>
            <person name="Adrian L."/>
        </authorList>
    </citation>
    <scope>NUCLEOTIDE SEQUENCE [LARGE SCALE GENOMIC DNA]</scope>
    <source>
        <strain evidence="2 3">CSTR1</strain>
    </source>
</reference>